<proteinExistence type="predicted"/>
<evidence type="ECO:0000256" key="1">
    <source>
        <dbReference type="SAM" id="MobiDB-lite"/>
    </source>
</evidence>
<feature type="compositionally biased region" description="Basic and acidic residues" evidence="1">
    <location>
        <begin position="559"/>
        <end position="579"/>
    </location>
</feature>
<feature type="compositionally biased region" description="Basic and acidic residues" evidence="1">
    <location>
        <begin position="461"/>
        <end position="474"/>
    </location>
</feature>
<dbReference type="eggNOG" id="ENOG502S317">
    <property type="taxonomic scope" value="Eukaryota"/>
</dbReference>
<feature type="compositionally biased region" description="Basic and acidic residues" evidence="1">
    <location>
        <begin position="150"/>
        <end position="159"/>
    </location>
</feature>
<dbReference type="EMBL" id="ADBL01000614">
    <property type="status" value="NOT_ANNOTATED_CDS"/>
    <property type="molecule type" value="Genomic_DNA"/>
</dbReference>
<evidence type="ECO:0000256" key="2">
    <source>
        <dbReference type="SAM" id="Phobius"/>
    </source>
</evidence>
<feature type="compositionally biased region" description="Low complexity" evidence="1">
    <location>
        <begin position="658"/>
        <end position="668"/>
    </location>
</feature>
<feature type="compositionally biased region" description="Polar residues" evidence="1">
    <location>
        <begin position="259"/>
        <end position="272"/>
    </location>
</feature>
<feature type="region of interest" description="Disordered" evidence="1">
    <location>
        <begin position="348"/>
        <end position="488"/>
    </location>
</feature>
<name>A0A0C4DRF4_MAGP6</name>
<reference evidence="3" key="1">
    <citation type="submission" date="2010-05" db="EMBL/GenBank/DDBJ databases">
        <title>The Genome Sequence of Magnaporthe poae strain ATCC 64411.</title>
        <authorList>
            <consortium name="The Broad Institute Genome Sequencing Platform"/>
            <consortium name="Broad Institute Genome Sequencing Center for Infectious Disease"/>
            <person name="Ma L.-J."/>
            <person name="Dead R."/>
            <person name="Young S."/>
            <person name="Zeng Q."/>
            <person name="Koehrsen M."/>
            <person name="Alvarado L."/>
            <person name="Berlin A."/>
            <person name="Chapman S.B."/>
            <person name="Chen Z."/>
            <person name="Freedman E."/>
            <person name="Gellesch M."/>
            <person name="Goldberg J."/>
            <person name="Griggs A."/>
            <person name="Gujja S."/>
            <person name="Heilman E.R."/>
            <person name="Heiman D."/>
            <person name="Hepburn T."/>
            <person name="Howarth C."/>
            <person name="Jen D."/>
            <person name="Larson L."/>
            <person name="Mehta T."/>
            <person name="Neiman D."/>
            <person name="Pearson M."/>
            <person name="Roberts A."/>
            <person name="Saif S."/>
            <person name="Shea T."/>
            <person name="Shenoy N."/>
            <person name="Sisk P."/>
            <person name="Stolte C."/>
            <person name="Sykes S."/>
            <person name="Walk T."/>
            <person name="White J."/>
            <person name="Yandava C."/>
            <person name="Haas B."/>
            <person name="Nusbaum C."/>
            <person name="Birren B."/>
        </authorList>
    </citation>
    <scope>NUCLEOTIDE SEQUENCE</scope>
    <source>
        <strain evidence="3">ATCC 64411</strain>
    </source>
</reference>
<feature type="compositionally biased region" description="Basic residues" evidence="1">
    <location>
        <begin position="536"/>
        <end position="545"/>
    </location>
</feature>
<feature type="compositionally biased region" description="Basic and acidic residues" evidence="1">
    <location>
        <begin position="515"/>
        <end position="535"/>
    </location>
</feature>
<gene>
    <name evidence="3" type="ORF">MAPG_02461</name>
</gene>
<feature type="region of interest" description="Disordered" evidence="1">
    <location>
        <begin position="515"/>
        <end position="668"/>
    </location>
</feature>
<dbReference type="AlphaFoldDB" id="A0A0C4DRF4"/>
<sequence length="668" mass="70901">MALRLVPSRSPPPPPPGLHDKDGAFGAPDRLQMEPWRMSGSPWIEKLACSRAPKGLTPDRSGEVVLCTLALVALLSYAAFLVLTPPSPARLARFSESMSPDTISSMFPDRPIHPLPKRRLRERLSPEAAESIKYPPTPPATVFYYPYNSSKDDDSDAHKGSSSRVRGVANGELARSVESEEEDPSRVRRSLVPRSAPSILGRPVVRASPKADQPRQGHAVQGPPPSTASSVDGYDNFEKTNNKKKRKVPDTALGGHSLNDLSVGSGQMSPSTPARAVHGEGCSGNCSSFHGMGSGSPGLSGPGRGRFGRNRSGRSPLSESGRSSKVRPIRWPLSAAASNPGIISNAIAKVEKTPSQQGQENVSLLQMQQDPKSSPVSGQFTFTCDTKVPGTVSWPGSSAKAPGTTSHGASASPHATSKSTKPAWPGGTEQGGGSSGPPGGSKAGGAAPQAATQKKTRRRSRVDEYAKAAAERKRSTQVQNLHHPPKEEEMWICHFCEYEYIFGERPEALIRQYEIKDRKKRKDEEERRRLLEKAKARGRKGKKGAKAPARASGAGQDRSQAHDQHGDAHDQQSDAREDSPGYDPTYQRPHNTPVSDEEGESQENKSGGDVGGEFEGDGVTGTGLDEAKPPDTSAGGRFGTRAGRAASTNGAGGGSGGSPTMVGRPVKV</sequence>
<feature type="compositionally biased region" description="Low complexity" evidence="1">
    <location>
        <begin position="632"/>
        <end position="649"/>
    </location>
</feature>
<feature type="transmembrane region" description="Helical" evidence="2">
    <location>
        <begin position="64"/>
        <end position="83"/>
    </location>
</feature>
<dbReference type="Proteomes" id="UP000011715">
    <property type="component" value="Unassembled WGS sequence"/>
</dbReference>
<keyword evidence="2" id="KW-0472">Membrane</keyword>
<feature type="compositionally biased region" description="Low complexity" evidence="1">
    <location>
        <begin position="546"/>
        <end position="555"/>
    </location>
</feature>
<feature type="compositionally biased region" description="Gly residues" evidence="1">
    <location>
        <begin position="293"/>
        <end position="305"/>
    </location>
</feature>
<evidence type="ECO:0000313" key="5">
    <source>
        <dbReference type="Proteomes" id="UP000011715"/>
    </source>
</evidence>
<dbReference type="OrthoDB" id="4174342at2759"/>
<evidence type="ECO:0000313" key="3">
    <source>
        <dbReference type="EMBL" id="KLU83401.1"/>
    </source>
</evidence>
<feature type="compositionally biased region" description="Gly residues" evidence="1">
    <location>
        <begin position="608"/>
        <end position="621"/>
    </location>
</feature>
<dbReference type="EMBL" id="GL876967">
    <property type="protein sequence ID" value="KLU83401.1"/>
    <property type="molecule type" value="Genomic_DNA"/>
</dbReference>
<dbReference type="EnsemblFungi" id="MAPG_02461T0">
    <property type="protein sequence ID" value="MAPG_02461T0"/>
    <property type="gene ID" value="MAPG_02461"/>
</dbReference>
<dbReference type="STRING" id="644358.A0A0C4DRF4"/>
<reference evidence="3" key="3">
    <citation type="submission" date="2011-03" db="EMBL/GenBank/DDBJ databases">
        <title>Annotation of Magnaporthe poae ATCC 64411.</title>
        <authorList>
            <person name="Ma L.-J."/>
            <person name="Dead R."/>
            <person name="Young S.K."/>
            <person name="Zeng Q."/>
            <person name="Gargeya S."/>
            <person name="Fitzgerald M."/>
            <person name="Haas B."/>
            <person name="Abouelleil A."/>
            <person name="Alvarado L."/>
            <person name="Arachchi H.M."/>
            <person name="Berlin A."/>
            <person name="Brown A."/>
            <person name="Chapman S.B."/>
            <person name="Chen Z."/>
            <person name="Dunbar C."/>
            <person name="Freedman E."/>
            <person name="Gearin G."/>
            <person name="Gellesch M."/>
            <person name="Goldberg J."/>
            <person name="Griggs A."/>
            <person name="Gujja S."/>
            <person name="Heiman D."/>
            <person name="Howarth C."/>
            <person name="Larson L."/>
            <person name="Lui A."/>
            <person name="MacDonald P.J.P."/>
            <person name="Mehta T."/>
            <person name="Montmayeur A."/>
            <person name="Murphy C."/>
            <person name="Neiman D."/>
            <person name="Pearson M."/>
            <person name="Priest M."/>
            <person name="Roberts A."/>
            <person name="Saif S."/>
            <person name="Shea T."/>
            <person name="Shenoy N."/>
            <person name="Sisk P."/>
            <person name="Stolte C."/>
            <person name="Sykes S."/>
            <person name="Yandava C."/>
            <person name="Wortman J."/>
            <person name="Nusbaum C."/>
            <person name="Birren B."/>
        </authorList>
    </citation>
    <scope>NUCLEOTIDE SEQUENCE</scope>
    <source>
        <strain evidence="3">ATCC 64411</strain>
    </source>
</reference>
<feature type="compositionally biased region" description="Polar residues" evidence="1">
    <location>
        <begin position="403"/>
        <end position="420"/>
    </location>
</feature>
<protein>
    <submittedName>
        <fullName evidence="3 4">Uncharacterized protein</fullName>
    </submittedName>
</protein>
<dbReference type="OMA" id="LEDIWIC"/>
<keyword evidence="2" id="KW-0812">Transmembrane</keyword>
<feature type="region of interest" description="Disordered" evidence="1">
    <location>
        <begin position="144"/>
        <end position="279"/>
    </location>
</feature>
<feature type="region of interest" description="Disordered" evidence="1">
    <location>
        <begin position="1"/>
        <end position="28"/>
    </location>
</feature>
<reference evidence="4" key="4">
    <citation type="journal article" date="2015" name="G3 (Bethesda)">
        <title>Genome sequences of three phytopathogenic species of the Magnaporthaceae family of fungi.</title>
        <authorList>
            <person name="Okagaki L.H."/>
            <person name="Nunes C.C."/>
            <person name="Sailsbery J."/>
            <person name="Clay B."/>
            <person name="Brown D."/>
            <person name="John T."/>
            <person name="Oh Y."/>
            <person name="Young N."/>
            <person name="Fitzgerald M."/>
            <person name="Haas B.J."/>
            <person name="Zeng Q."/>
            <person name="Young S."/>
            <person name="Adiconis X."/>
            <person name="Fan L."/>
            <person name="Levin J.Z."/>
            <person name="Mitchell T.K."/>
            <person name="Okubara P.A."/>
            <person name="Farman M.L."/>
            <person name="Kohn L.M."/>
            <person name="Birren B."/>
            <person name="Ma L.-J."/>
            <person name="Dean R.A."/>
        </authorList>
    </citation>
    <scope>NUCLEOTIDE SEQUENCE</scope>
    <source>
        <strain evidence="4">ATCC 64411 / 73-15</strain>
    </source>
</reference>
<reference evidence="5" key="2">
    <citation type="submission" date="2010-05" db="EMBL/GenBank/DDBJ databases">
        <title>The genome sequence of Magnaporthe poae strain ATCC 64411.</title>
        <authorList>
            <person name="Ma L.-J."/>
            <person name="Dead R."/>
            <person name="Young S."/>
            <person name="Zeng Q."/>
            <person name="Koehrsen M."/>
            <person name="Alvarado L."/>
            <person name="Berlin A."/>
            <person name="Chapman S.B."/>
            <person name="Chen Z."/>
            <person name="Freedman E."/>
            <person name="Gellesch M."/>
            <person name="Goldberg J."/>
            <person name="Griggs A."/>
            <person name="Gujja S."/>
            <person name="Heilman E.R."/>
            <person name="Heiman D."/>
            <person name="Hepburn T."/>
            <person name="Howarth C."/>
            <person name="Jen D."/>
            <person name="Larson L."/>
            <person name="Mehta T."/>
            <person name="Neiman D."/>
            <person name="Pearson M."/>
            <person name="Roberts A."/>
            <person name="Saif S."/>
            <person name="Shea T."/>
            <person name="Shenoy N."/>
            <person name="Sisk P."/>
            <person name="Stolte C."/>
            <person name="Sykes S."/>
            <person name="Walk T."/>
            <person name="White J."/>
            <person name="Yandava C."/>
            <person name="Haas B."/>
            <person name="Nusbaum C."/>
            <person name="Birren B."/>
        </authorList>
    </citation>
    <scope>NUCLEOTIDE SEQUENCE [LARGE SCALE GENOMIC DNA]</scope>
    <source>
        <strain evidence="5">ATCC 64411 / 73-15</strain>
    </source>
</reference>
<feature type="compositionally biased region" description="Gly residues" evidence="1">
    <location>
        <begin position="428"/>
        <end position="443"/>
    </location>
</feature>
<reference evidence="4" key="5">
    <citation type="submission" date="2015-06" db="UniProtKB">
        <authorList>
            <consortium name="EnsemblFungi"/>
        </authorList>
    </citation>
    <scope>IDENTIFICATION</scope>
    <source>
        <strain evidence="4">ATCC 64411</strain>
    </source>
</reference>
<keyword evidence="5" id="KW-1185">Reference proteome</keyword>
<feature type="compositionally biased region" description="Polar residues" evidence="1">
    <location>
        <begin position="353"/>
        <end position="384"/>
    </location>
</feature>
<evidence type="ECO:0000313" key="4">
    <source>
        <dbReference type="EnsemblFungi" id="MAPG_02461T0"/>
    </source>
</evidence>
<feature type="compositionally biased region" description="Low complexity" evidence="1">
    <location>
        <begin position="444"/>
        <end position="453"/>
    </location>
</feature>
<keyword evidence="2" id="KW-1133">Transmembrane helix</keyword>
<dbReference type="VEuPathDB" id="FungiDB:MAPG_02461"/>
<organism evidence="4 5">
    <name type="scientific">Magnaporthiopsis poae (strain ATCC 64411 / 73-15)</name>
    <name type="common">Kentucky bluegrass fungus</name>
    <name type="synonym">Magnaporthe poae</name>
    <dbReference type="NCBI Taxonomy" id="644358"/>
    <lineage>
        <taxon>Eukaryota</taxon>
        <taxon>Fungi</taxon>
        <taxon>Dikarya</taxon>
        <taxon>Ascomycota</taxon>
        <taxon>Pezizomycotina</taxon>
        <taxon>Sordariomycetes</taxon>
        <taxon>Sordariomycetidae</taxon>
        <taxon>Magnaporthales</taxon>
        <taxon>Magnaporthaceae</taxon>
        <taxon>Magnaporthiopsis</taxon>
    </lineage>
</organism>
<feature type="region of interest" description="Disordered" evidence="1">
    <location>
        <begin position="293"/>
        <end position="331"/>
    </location>
</feature>
<accession>A0A0C4DRF4</accession>